<dbReference type="GO" id="GO:0004315">
    <property type="term" value="F:3-oxoacyl-[acyl-carrier-protein] synthase activity"/>
    <property type="evidence" value="ECO:0007669"/>
    <property type="project" value="UniProtKB-UniRule"/>
</dbReference>
<comment type="similarity">
    <text evidence="2 11 13">Belongs to the thiolase-like superfamily. Beta-ketoacyl-ACP synthases family.</text>
</comment>
<evidence type="ECO:0000256" key="8">
    <source>
        <dbReference type="ARBA" id="ARBA00023098"/>
    </source>
</evidence>
<keyword evidence="8" id="KW-0443">Lipid metabolism</keyword>
<feature type="domain" description="Ketosynthase family 3 (KS3)" evidence="14">
    <location>
        <begin position="3"/>
        <end position="412"/>
    </location>
</feature>
<dbReference type="UniPathway" id="UPA00094"/>
<dbReference type="InterPro" id="IPR016039">
    <property type="entry name" value="Thiolase-like"/>
</dbReference>
<dbReference type="PANTHER" id="PTHR11712:SF336">
    <property type="entry name" value="3-OXOACYL-[ACYL-CARRIER-PROTEIN] SYNTHASE, MITOCHONDRIAL"/>
    <property type="match status" value="1"/>
</dbReference>
<dbReference type="PROSITE" id="PS52004">
    <property type="entry name" value="KS3_2"/>
    <property type="match status" value="1"/>
</dbReference>
<dbReference type="InterPro" id="IPR017568">
    <property type="entry name" value="3-oxoacyl-ACP_synth-2"/>
</dbReference>
<dbReference type="GO" id="GO:0005829">
    <property type="term" value="C:cytosol"/>
    <property type="evidence" value="ECO:0007669"/>
    <property type="project" value="TreeGrafter"/>
</dbReference>
<dbReference type="AlphaFoldDB" id="A0A1I4MYM5"/>
<evidence type="ECO:0000256" key="12">
    <source>
        <dbReference type="PIRSR" id="PIRSR000447-1"/>
    </source>
</evidence>
<dbReference type="Pfam" id="PF00109">
    <property type="entry name" value="ketoacyl-synt"/>
    <property type="match status" value="1"/>
</dbReference>
<evidence type="ECO:0000256" key="4">
    <source>
        <dbReference type="ARBA" id="ARBA00014657"/>
    </source>
</evidence>
<evidence type="ECO:0000256" key="3">
    <source>
        <dbReference type="ARBA" id="ARBA00012356"/>
    </source>
</evidence>
<dbReference type="RefSeq" id="WP_074904615.1">
    <property type="nucleotide sequence ID" value="NZ_FOUB01000012.1"/>
</dbReference>
<dbReference type="STRING" id="44574.AAW31_06215"/>
<evidence type="ECO:0000256" key="2">
    <source>
        <dbReference type="ARBA" id="ARBA00008467"/>
    </source>
</evidence>
<keyword evidence="16" id="KW-1185">Reference proteome</keyword>
<dbReference type="CDD" id="cd00834">
    <property type="entry name" value="KAS_I_II"/>
    <property type="match status" value="1"/>
</dbReference>
<evidence type="ECO:0000256" key="6">
    <source>
        <dbReference type="ARBA" id="ARBA00022679"/>
    </source>
</evidence>
<evidence type="ECO:0000256" key="13">
    <source>
        <dbReference type="RuleBase" id="RU003694"/>
    </source>
</evidence>
<protein>
    <recommendedName>
        <fullName evidence="4 11">3-oxoacyl-[acyl-carrier-protein] synthase 2</fullName>
        <ecNumber evidence="3 11">2.3.1.179</ecNumber>
    </recommendedName>
</protein>
<keyword evidence="9 11" id="KW-0275">Fatty acid biosynthesis</keyword>
<dbReference type="PIRSF" id="PIRSF000447">
    <property type="entry name" value="KAS_II"/>
    <property type="match status" value="1"/>
</dbReference>
<dbReference type="InterPro" id="IPR014031">
    <property type="entry name" value="Ketoacyl_synth_C"/>
</dbReference>
<evidence type="ECO:0000256" key="7">
    <source>
        <dbReference type="ARBA" id="ARBA00022832"/>
    </source>
</evidence>
<dbReference type="NCBIfam" id="TIGR03150">
    <property type="entry name" value="fabF"/>
    <property type="match status" value="1"/>
</dbReference>
<feature type="active site" description="For beta-ketoacyl synthase activity" evidence="12">
    <location>
        <position position="165"/>
    </location>
</feature>
<evidence type="ECO:0000256" key="11">
    <source>
        <dbReference type="PIRNR" id="PIRNR000447"/>
    </source>
</evidence>
<dbReference type="SMART" id="SM00825">
    <property type="entry name" value="PKS_KS"/>
    <property type="match status" value="1"/>
</dbReference>
<dbReference type="InterPro" id="IPR018201">
    <property type="entry name" value="Ketoacyl_synth_AS"/>
</dbReference>
<dbReference type="Pfam" id="PF02801">
    <property type="entry name" value="Ketoacyl-synt_C"/>
    <property type="match status" value="1"/>
</dbReference>
<comment type="catalytic activity">
    <reaction evidence="11">
        <text>a fatty acyl-[ACP] + malonyl-[ACP] + H(+) = a 3-oxoacyl-[ACP] + holo-[ACP] + CO2</text>
        <dbReference type="Rhea" id="RHEA:22836"/>
        <dbReference type="Rhea" id="RHEA-COMP:9623"/>
        <dbReference type="Rhea" id="RHEA-COMP:9685"/>
        <dbReference type="Rhea" id="RHEA-COMP:9916"/>
        <dbReference type="Rhea" id="RHEA-COMP:14125"/>
        <dbReference type="ChEBI" id="CHEBI:15378"/>
        <dbReference type="ChEBI" id="CHEBI:16526"/>
        <dbReference type="ChEBI" id="CHEBI:64479"/>
        <dbReference type="ChEBI" id="CHEBI:78449"/>
        <dbReference type="ChEBI" id="CHEBI:78776"/>
        <dbReference type="ChEBI" id="CHEBI:138651"/>
    </reaction>
</comment>
<dbReference type="GO" id="GO:0006633">
    <property type="term" value="P:fatty acid biosynthetic process"/>
    <property type="evidence" value="ECO:0007669"/>
    <property type="project" value="UniProtKB-UniRule"/>
</dbReference>
<gene>
    <name evidence="15" type="ORF">SAMN05421863_101265</name>
</gene>
<dbReference type="Proteomes" id="UP000183287">
    <property type="component" value="Unassembled WGS sequence"/>
</dbReference>
<dbReference type="Gene3D" id="3.40.47.10">
    <property type="match status" value="1"/>
</dbReference>
<organism evidence="15 16">
    <name type="scientific">Nitrosomonas communis</name>
    <dbReference type="NCBI Taxonomy" id="44574"/>
    <lineage>
        <taxon>Bacteria</taxon>
        <taxon>Pseudomonadati</taxon>
        <taxon>Pseudomonadota</taxon>
        <taxon>Betaproteobacteria</taxon>
        <taxon>Nitrosomonadales</taxon>
        <taxon>Nitrosomonadaceae</taxon>
        <taxon>Nitrosomonas</taxon>
    </lineage>
</organism>
<dbReference type="SUPFAM" id="SSF53901">
    <property type="entry name" value="Thiolase-like"/>
    <property type="match status" value="2"/>
</dbReference>
<proteinExistence type="inferred from homology"/>
<dbReference type="InterPro" id="IPR020841">
    <property type="entry name" value="PKS_Beta-ketoAc_synthase_dom"/>
</dbReference>
<evidence type="ECO:0000313" key="15">
    <source>
        <dbReference type="EMBL" id="SFM08389.1"/>
    </source>
</evidence>
<comment type="pathway">
    <text evidence="1 11">Lipid metabolism; fatty acid biosynthesis.</text>
</comment>
<comment type="catalytic activity">
    <reaction evidence="11">
        <text>(9Z)-hexadecenoyl-[ACP] + malonyl-[ACP] + H(+) = 3-oxo-(11Z)-octadecenoyl-[ACP] + holo-[ACP] + CO2</text>
        <dbReference type="Rhea" id="RHEA:55040"/>
        <dbReference type="Rhea" id="RHEA-COMP:9623"/>
        <dbReference type="Rhea" id="RHEA-COMP:9685"/>
        <dbReference type="Rhea" id="RHEA-COMP:10800"/>
        <dbReference type="Rhea" id="RHEA-COMP:14074"/>
        <dbReference type="ChEBI" id="CHEBI:15378"/>
        <dbReference type="ChEBI" id="CHEBI:16526"/>
        <dbReference type="ChEBI" id="CHEBI:64479"/>
        <dbReference type="ChEBI" id="CHEBI:78449"/>
        <dbReference type="ChEBI" id="CHEBI:83989"/>
        <dbReference type="ChEBI" id="CHEBI:138538"/>
        <dbReference type="EC" id="2.3.1.179"/>
    </reaction>
</comment>
<dbReference type="EC" id="2.3.1.179" evidence="3 11"/>
<dbReference type="FunFam" id="3.40.47.10:FF:000009">
    <property type="entry name" value="3-oxoacyl-[acyl-carrier-protein] synthase 2"/>
    <property type="match status" value="1"/>
</dbReference>
<dbReference type="EMBL" id="FOUB01000012">
    <property type="protein sequence ID" value="SFM08389.1"/>
    <property type="molecule type" value="Genomic_DNA"/>
</dbReference>
<dbReference type="OrthoDB" id="9808669at2"/>
<evidence type="ECO:0000259" key="14">
    <source>
        <dbReference type="PROSITE" id="PS52004"/>
    </source>
</evidence>
<comment type="function">
    <text evidence="11">Involved in the type II fatty acid elongation cycle. Catalyzes the elongation of a wide range of acyl-ACP by the addition of two carbons from malonyl-ACP to an acyl acceptor. Can efficiently catalyze the conversion of palmitoleoyl-ACP (cis-hexadec-9-enoyl-ACP) to cis-vaccenoyl-ACP (cis-octadec-11-enoyl-ACP), an essential step in the thermal regulation of fatty acid composition.</text>
</comment>
<evidence type="ECO:0000313" key="16">
    <source>
        <dbReference type="Proteomes" id="UP000183287"/>
    </source>
</evidence>
<keyword evidence="7" id="KW-0276">Fatty acid metabolism</keyword>
<keyword evidence="6 11" id="KW-0808">Transferase</keyword>
<keyword evidence="5 11" id="KW-0444">Lipid biosynthesis</keyword>
<sequence length="413" mass="43715">MSKRRIVVTGLGIVSPVGNNVSDTWQNIVAGKSGITKITRFDASPFSSQIAGEVKNFDITQYISAKDARRMDIFIHYGMAASIQAIKDAAIEDLAGLDPERIGINIGSGIGGLPMIEDTDSAYHAGGPRKISPFFIPSTIINMISGNLSIMFGYKGPNLAIVTACTTSTHTIGSSARMIEYGDADIMVCGGAESCVTPLAIGGFSSARALSSRNDDPVSASRPWDKGRDGFILSEGAGILVLEEMEHAKRRGAKIYAELIGFGMSADAHHMTAPCEDGEGAARCMSNALKNAGVNNDEVDYINAHGTSTPLGDIAETIAVKRCFGDHAKKLVINSTKSMTGHLLGAAGGVEAIFSVLTLYHQVVSPTINLFEPDPECDLDYVPNTARNMKINLAISNSFGFGGTNGTLVFRKI</sequence>
<keyword evidence="10 11" id="KW-0012">Acyltransferase</keyword>
<dbReference type="InterPro" id="IPR000794">
    <property type="entry name" value="Beta-ketoacyl_synthase"/>
</dbReference>
<reference evidence="16" key="1">
    <citation type="submission" date="2016-10" db="EMBL/GenBank/DDBJ databases">
        <authorList>
            <person name="Varghese N."/>
            <person name="Submissions S."/>
        </authorList>
    </citation>
    <scope>NUCLEOTIDE SEQUENCE [LARGE SCALE GENOMIC DNA]</scope>
    <source>
        <strain evidence="16">Nm44</strain>
    </source>
</reference>
<evidence type="ECO:0000256" key="9">
    <source>
        <dbReference type="ARBA" id="ARBA00023160"/>
    </source>
</evidence>
<dbReference type="InterPro" id="IPR014030">
    <property type="entry name" value="Ketoacyl_synth_N"/>
</dbReference>
<dbReference type="NCBIfam" id="NF004970">
    <property type="entry name" value="PRK06333.1"/>
    <property type="match status" value="1"/>
</dbReference>
<evidence type="ECO:0000256" key="5">
    <source>
        <dbReference type="ARBA" id="ARBA00022516"/>
    </source>
</evidence>
<dbReference type="NCBIfam" id="NF005589">
    <property type="entry name" value="PRK07314.1"/>
    <property type="match status" value="1"/>
</dbReference>
<dbReference type="PROSITE" id="PS00606">
    <property type="entry name" value="KS3_1"/>
    <property type="match status" value="1"/>
</dbReference>
<name>A0A1I4MYM5_9PROT</name>
<evidence type="ECO:0000256" key="1">
    <source>
        <dbReference type="ARBA" id="ARBA00005194"/>
    </source>
</evidence>
<accession>A0A1I4MYM5</accession>
<dbReference type="PANTHER" id="PTHR11712">
    <property type="entry name" value="POLYKETIDE SYNTHASE-RELATED"/>
    <property type="match status" value="1"/>
</dbReference>
<evidence type="ECO:0000256" key="10">
    <source>
        <dbReference type="ARBA" id="ARBA00023315"/>
    </source>
</evidence>